<evidence type="ECO:0000313" key="4">
    <source>
        <dbReference type="EMBL" id="CAL4781187.1"/>
    </source>
</evidence>
<feature type="compositionally biased region" description="Acidic residues" evidence="1">
    <location>
        <begin position="703"/>
        <end position="718"/>
    </location>
</feature>
<dbReference type="GO" id="GO:0005854">
    <property type="term" value="C:nascent polypeptide-associated complex"/>
    <property type="evidence" value="ECO:0007669"/>
    <property type="project" value="InterPro"/>
</dbReference>
<feature type="compositionally biased region" description="Basic and acidic residues" evidence="1">
    <location>
        <begin position="548"/>
        <end position="594"/>
    </location>
</feature>
<name>A0A9P1G0Y6_9DINO</name>
<dbReference type="EMBL" id="CAMXCT030001889">
    <property type="protein sequence ID" value="CAL4781187.1"/>
    <property type="molecule type" value="Genomic_DNA"/>
</dbReference>
<feature type="compositionally biased region" description="Basic and acidic residues" evidence="1">
    <location>
        <begin position="256"/>
        <end position="265"/>
    </location>
</feature>
<feature type="compositionally biased region" description="Polar residues" evidence="1">
    <location>
        <begin position="437"/>
        <end position="453"/>
    </location>
</feature>
<feature type="compositionally biased region" description="Low complexity" evidence="1">
    <location>
        <begin position="745"/>
        <end position="757"/>
    </location>
</feature>
<dbReference type="Proteomes" id="UP001152797">
    <property type="component" value="Unassembled WGS sequence"/>
</dbReference>
<feature type="compositionally biased region" description="Basic residues" evidence="1">
    <location>
        <begin position="726"/>
        <end position="744"/>
    </location>
</feature>
<reference evidence="3" key="1">
    <citation type="submission" date="2022-10" db="EMBL/GenBank/DDBJ databases">
        <authorList>
            <person name="Chen Y."/>
            <person name="Dougan E. K."/>
            <person name="Chan C."/>
            <person name="Rhodes N."/>
            <person name="Thang M."/>
        </authorList>
    </citation>
    <scope>NUCLEOTIDE SEQUENCE</scope>
</reference>
<feature type="region of interest" description="Disordered" evidence="1">
    <location>
        <begin position="1003"/>
        <end position="1030"/>
    </location>
</feature>
<feature type="region of interest" description="Disordered" evidence="1">
    <location>
        <begin position="376"/>
        <end position="842"/>
    </location>
</feature>
<reference evidence="4 5" key="2">
    <citation type="submission" date="2024-05" db="EMBL/GenBank/DDBJ databases">
        <authorList>
            <person name="Chen Y."/>
            <person name="Shah S."/>
            <person name="Dougan E. K."/>
            <person name="Thang M."/>
            <person name="Chan C."/>
        </authorList>
    </citation>
    <scope>NUCLEOTIDE SEQUENCE [LARGE SCALE GENOMIC DNA]</scope>
</reference>
<protein>
    <submittedName>
        <fullName evidence="3">Uncharacterized protein</fullName>
    </submittedName>
</protein>
<accession>A0A9P1G0Y6</accession>
<feature type="region of interest" description="Disordered" evidence="1">
    <location>
        <begin position="1"/>
        <end position="59"/>
    </location>
</feature>
<evidence type="ECO:0000313" key="3">
    <source>
        <dbReference type="EMBL" id="CAI3993875.1"/>
    </source>
</evidence>
<gene>
    <name evidence="3" type="ORF">C1SCF055_LOCUS20580</name>
</gene>
<keyword evidence="2" id="KW-1133">Transmembrane helix</keyword>
<feature type="compositionally biased region" description="Basic and acidic residues" evidence="1">
    <location>
        <begin position="604"/>
        <end position="614"/>
    </location>
</feature>
<evidence type="ECO:0000256" key="2">
    <source>
        <dbReference type="SAM" id="Phobius"/>
    </source>
</evidence>
<keyword evidence="2" id="KW-0812">Transmembrane</keyword>
<feature type="non-terminal residue" evidence="3">
    <location>
        <position position="1422"/>
    </location>
</feature>
<feature type="region of interest" description="Disordered" evidence="1">
    <location>
        <begin position="256"/>
        <end position="334"/>
    </location>
</feature>
<feature type="non-terminal residue" evidence="3">
    <location>
        <position position="1"/>
    </location>
</feature>
<feature type="compositionally biased region" description="Basic and acidic residues" evidence="1">
    <location>
        <begin position="758"/>
        <end position="769"/>
    </location>
</feature>
<evidence type="ECO:0000256" key="1">
    <source>
        <dbReference type="SAM" id="MobiDB-lite"/>
    </source>
</evidence>
<organism evidence="3">
    <name type="scientific">Cladocopium goreaui</name>
    <dbReference type="NCBI Taxonomy" id="2562237"/>
    <lineage>
        <taxon>Eukaryota</taxon>
        <taxon>Sar</taxon>
        <taxon>Alveolata</taxon>
        <taxon>Dinophyceae</taxon>
        <taxon>Suessiales</taxon>
        <taxon>Symbiodiniaceae</taxon>
        <taxon>Cladocopium</taxon>
    </lineage>
</organism>
<feature type="region of interest" description="Disordered" evidence="1">
    <location>
        <begin position="1081"/>
        <end position="1103"/>
    </location>
</feature>
<feature type="compositionally biased region" description="Basic and acidic residues" evidence="1">
    <location>
        <begin position="478"/>
        <end position="503"/>
    </location>
</feature>
<evidence type="ECO:0000313" key="5">
    <source>
        <dbReference type="Proteomes" id="UP001152797"/>
    </source>
</evidence>
<feature type="transmembrane region" description="Helical" evidence="2">
    <location>
        <begin position="67"/>
        <end position="84"/>
    </location>
</feature>
<proteinExistence type="predicted"/>
<feature type="compositionally biased region" description="Low complexity" evidence="1">
    <location>
        <begin position="381"/>
        <end position="392"/>
    </location>
</feature>
<dbReference type="EMBL" id="CAMXCT020001889">
    <property type="protein sequence ID" value="CAL1147250.1"/>
    <property type="molecule type" value="Genomic_DNA"/>
</dbReference>
<sequence length="1422" mass="157759">IQEEKYLRDRPMEASKRAAPGDTLKELSVLPDATESSEFATDPPGSVVTPPPESPEARRREEYHNQMAAVVAAGVALMDTMFFFTSDVYLREDQGSQALTLLAKYWCPQAKLKKNVIEGPDIELVRKEVFQLKSAAKFPLNPALLQVDSWGLKKLFSYAGRKAGFWKNGKKSPKRRDPVVEEFYSELFKHWRLKKGVNIPCVEIDDDKDDPNFDLDALFEVKAEPGEELSDDDSDVELTDQQDPYMAVMDLAENQGDKTDEDNKNAVDPPAGQAVEATQRKDQQSESGDAVSVGVPKGEVAADPQEPSPVKSVPESVRPSTTCPAPSAIPEKKQNAALDERIARLKFELAQRRAAKAGHIDTVDTQPFEATLAAERFEQGSPPVVSSQVAPPEEQPDPVCRSLARDFSNANLGKPDDNTGRPQVSLVDTPGEELHTASGNGQGNAATQDTSATPLHHPEASAPKGLDEALGGGSGKQEVQESKKDVKDEKEVEERQQDVKDEKEVEDSKEDMKDEKEVEERKKVMKDEKEVGESKKDVKDEEVEEPKEDVKDEKEVEERKNVVKDEKEVGESKEDVRDVVGEAALERKERGAHEDEVENDQEQAEEHTVTHDESLEQGTATLEPRQHPSENTGQVDDSQHVLEPVSKKAKTKKCDTAPPVVLEVEETQVETIEDDNPPAETLEAKAAAKRKCKKGSAPVEVVASDDEGNAAPEAEETEVASQQASSKKKVRSRAVRKATGKAKSKANAAASAASTEDTANKRKEQDNVKYEVVNQEGKTDINSAFGWEEEEQEQDHQQGEPSASSNLDTEESSTAPSQQQPAPEEHEEPEDPKEPKLPSFARRPAPKRKLVEWWEWCMKAFGQDQSLEEKRQFTEAAFKQIQPFLKDTCLELTSMPYGLPRGSLNLAKFGVGLRSVRGDQGSLIVLQVVVLLILLVWWLDLPKCDAGPYQVLEYFAGVGRIAAIETLVDGLDLVKDMSSQPNLDAMNEADIERELQRLEAEKQKLQEGEQRPVPTPVRALGEAGPEDETVPADLDSFEVLQLSLDPYMGQLVEEPLEAGVNGSYELDLMAALKGLVEDVPKAEDQQGGDSAPAPSPASGGDNDVKVLRRLFTPRKDGSYLVPMEFVEKFKDIAGGGRAEVLRLYKDKCNGNKDSFIHTCRKKVERIKEDDLWADGEFMTEQDMIDDNYRQNPVCTLSGRDKYEKNVECFWVETKVGGRKLKRRRETICEDDSMSEDEAGKFKKEFDDNAMLAKRAADIDSALCKVETEITRVNTKGIIDSFSSEHQDELESLYKDAKKVRGSFEPLHAWAVWPFMNHIKAEQRKRERDRDAPAVSLAEHADALAEEMEGDAMWLRFLGGLQRVADPASIVFPLIVQATDSALAFQVLREPASGTRGHPELMVMRLGADADSRALDHTLRFNA</sequence>
<dbReference type="PANTHER" id="PTHR21713">
    <property type="entry name" value="NASCENT POLYPEPTIDE ASSOCIATED COMPLEX ALPHA SUBUNIT-RELATED"/>
    <property type="match status" value="1"/>
</dbReference>
<keyword evidence="2" id="KW-0472">Membrane</keyword>
<feature type="compositionally biased region" description="Basic and acidic residues" evidence="1">
    <location>
        <begin position="1"/>
        <end position="16"/>
    </location>
</feature>
<keyword evidence="5" id="KW-1185">Reference proteome</keyword>
<feature type="compositionally biased region" description="Low complexity" evidence="1">
    <location>
        <begin position="812"/>
        <end position="822"/>
    </location>
</feature>
<feature type="compositionally biased region" description="Basic and acidic residues" evidence="1">
    <location>
        <begin position="510"/>
        <end position="539"/>
    </location>
</feature>
<comment type="caution">
    <text evidence="3">The sequence shown here is derived from an EMBL/GenBank/DDBJ whole genome shotgun (WGS) entry which is preliminary data.</text>
</comment>
<dbReference type="EMBL" id="CAMXCT010001889">
    <property type="protein sequence ID" value="CAI3993875.1"/>
    <property type="molecule type" value="Genomic_DNA"/>
</dbReference>
<dbReference type="InterPro" id="IPR016641">
    <property type="entry name" value="EGD2/NACA0like"/>
</dbReference>
<feature type="compositionally biased region" description="Acidic residues" evidence="1">
    <location>
        <begin position="663"/>
        <end position="677"/>
    </location>
</feature>